<dbReference type="GO" id="GO:0072546">
    <property type="term" value="C:EMC complex"/>
    <property type="evidence" value="ECO:0007669"/>
    <property type="project" value="TreeGrafter"/>
</dbReference>
<dbReference type="InterPro" id="IPR008568">
    <property type="entry name" value="EMC3"/>
</dbReference>
<evidence type="ECO:0000256" key="5">
    <source>
        <dbReference type="ARBA" id="ARBA00022989"/>
    </source>
</evidence>
<dbReference type="AlphaFoldDB" id="A0AAD5XW51"/>
<dbReference type="Pfam" id="PF01956">
    <property type="entry name" value="EMC3_TMCO1"/>
    <property type="match status" value="1"/>
</dbReference>
<accession>A0AAD5XW51</accession>
<comment type="function">
    <text evidence="7">The EMC seems to be required for efficient folding of proteins in the endoplasmic reticulum (ER).</text>
</comment>
<evidence type="ECO:0000256" key="7">
    <source>
        <dbReference type="PIRNR" id="PIRNR010045"/>
    </source>
</evidence>
<dbReference type="PANTHER" id="PTHR13116:SF5">
    <property type="entry name" value="ER MEMBRANE PROTEIN COMPLEX SUBUNIT 3"/>
    <property type="match status" value="1"/>
</dbReference>
<keyword evidence="5 8" id="KW-1133">Transmembrane helix</keyword>
<comment type="caution">
    <text evidence="9">The sequence shown here is derived from an EMBL/GenBank/DDBJ whole genome shotgun (WGS) entry which is preliminary data.</text>
</comment>
<reference evidence="9" key="1">
    <citation type="submission" date="2020-05" db="EMBL/GenBank/DDBJ databases">
        <title>Phylogenomic resolution of chytrid fungi.</title>
        <authorList>
            <person name="Stajich J.E."/>
            <person name="Amses K."/>
            <person name="Simmons R."/>
            <person name="Seto K."/>
            <person name="Myers J."/>
            <person name="Bonds A."/>
            <person name="Quandt C.A."/>
            <person name="Barry K."/>
            <person name="Liu P."/>
            <person name="Grigoriev I."/>
            <person name="Longcore J.E."/>
            <person name="James T.Y."/>
        </authorList>
    </citation>
    <scope>NUCLEOTIDE SEQUENCE</scope>
    <source>
        <strain evidence="9">JEL0379</strain>
    </source>
</reference>
<comment type="subcellular location">
    <subcellularLocation>
        <location evidence="1">Membrane</location>
        <topology evidence="1">Multi-pass membrane protein</topology>
    </subcellularLocation>
</comment>
<name>A0AAD5XW51_9FUNG</name>
<keyword evidence="6 8" id="KW-0472">Membrane</keyword>
<dbReference type="InterPro" id="IPR002809">
    <property type="entry name" value="EMC3/TMCO1"/>
</dbReference>
<protein>
    <recommendedName>
        <fullName evidence="3 7">ER membrane protein complex subunit 3</fullName>
    </recommendedName>
</protein>
<keyword evidence="10" id="KW-1185">Reference proteome</keyword>
<dbReference type="GO" id="GO:0034975">
    <property type="term" value="P:protein folding in endoplasmic reticulum"/>
    <property type="evidence" value="ECO:0007669"/>
    <property type="project" value="TreeGrafter"/>
</dbReference>
<gene>
    <name evidence="9" type="primary">EMC3</name>
    <name evidence="9" type="ORF">HDU87_000172</name>
</gene>
<feature type="transmembrane region" description="Helical" evidence="8">
    <location>
        <begin position="177"/>
        <end position="196"/>
    </location>
</feature>
<evidence type="ECO:0000256" key="4">
    <source>
        <dbReference type="ARBA" id="ARBA00022692"/>
    </source>
</evidence>
<dbReference type="EMBL" id="JADGJQ010000001">
    <property type="protein sequence ID" value="KAJ3185549.1"/>
    <property type="molecule type" value="Genomic_DNA"/>
</dbReference>
<dbReference type="PANTHER" id="PTHR13116">
    <property type="entry name" value="ER MEMBRANE PROTEIN COMPLEX SUBUNIT 3"/>
    <property type="match status" value="1"/>
</dbReference>
<keyword evidence="4 8" id="KW-0812">Transmembrane</keyword>
<evidence type="ECO:0000256" key="2">
    <source>
        <dbReference type="ARBA" id="ARBA00005376"/>
    </source>
</evidence>
<organism evidence="9 10">
    <name type="scientific">Geranomyces variabilis</name>
    <dbReference type="NCBI Taxonomy" id="109894"/>
    <lineage>
        <taxon>Eukaryota</taxon>
        <taxon>Fungi</taxon>
        <taxon>Fungi incertae sedis</taxon>
        <taxon>Chytridiomycota</taxon>
        <taxon>Chytridiomycota incertae sedis</taxon>
        <taxon>Chytridiomycetes</taxon>
        <taxon>Spizellomycetales</taxon>
        <taxon>Powellomycetaceae</taxon>
        <taxon>Geranomyces</taxon>
    </lineage>
</organism>
<sequence>MTQDSQQIFLDPAIRDWVLIPIMLVMVLVGVLRHYATQLMMSMPKGNFRGVRESAALMRARTLRGPPGTILSYEAFMARVRYLAASFDKGAYLKNPNAATAAANPMSDPAGMEAMMDMLKKNMVMIVPQTLIMSWITFFFSGFVLIKLPFPLTVRFKAMLQRGVDTADMDVTWVSSLSWYFLNLFGLRSIFTLILGQDNAAGTDMNQMQMMGGMMPGMGAAQPMQQPAEILNLFKNEKELLELAQWESGLKGVELRVLELYGERSPELTLDEKKRA</sequence>
<dbReference type="PIRSF" id="PIRSF010045">
    <property type="entry name" value="DUF850_TM_euk"/>
    <property type="match status" value="1"/>
</dbReference>
<dbReference type="SMART" id="SM01415">
    <property type="entry name" value="DUF106"/>
    <property type="match status" value="1"/>
</dbReference>
<feature type="transmembrane region" description="Helical" evidence="8">
    <location>
        <begin position="17"/>
        <end position="36"/>
    </location>
</feature>
<evidence type="ECO:0000256" key="8">
    <source>
        <dbReference type="SAM" id="Phobius"/>
    </source>
</evidence>
<evidence type="ECO:0000313" key="9">
    <source>
        <dbReference type="EMBL" id="KAJ3185549.1"/>
    </source>
</evidence>
<evidence type="ECO:0000256" key="3">
    <source>
        <dbReference type="ARBA" id="ARBA00020822"/>
    </source>
</evidence>
<evidence type="ECO:0000256" key="1">
    <source>
        <dbReference type="ARBA" id="ARBA00004141"/>
    </source>
</evidence>
<evidence type="ECO:0000313" key="10">
    <source>
        <dbReference type="Proteomes" id="UP001212152"/>
    </source>
</evidence>
<dbReference type="Proteomes" id="UP001212152">
    <property type="component" value="Unassembled WGS sequence"/>
</dbReference>
<comment type="similarity">
    <text evidence="2 7">Belongs to the EMC3 family.</text>
</comment>
<feature type="transmembrane region" description="Helical" evidence="8">
    <location>
        <begin position="124"/>
        <end position="146"/>
    </location>
</feature>
<proteinExistence type="inferred from homology"/>
<evidence type="ECO:0000256" key="6">
    <source>
        <dbReference type="ARBA" id="ARBA00023136"/>
    </source>
</evidence>